<evidence type="ECO:0000256" key="8">
    <source>
        <dbReference type="ARBA" id="ARBA00022842"/>
    </source>
</evidence>
<reference evidence="16 17" key="1">
    <citation type="submission" date="2015-11" db="EMBL/GenBank/DDBJ databases">
        <title>Genomic analysis of 38 Legionella species identifies large and diverse effector repertoires.</title>
        <authorList>
            <person name="Burstein D."/>
            <person name="Amaro F."/>
            <person name="Zusman T."/>
            <person name="Lifshitz Z."/>
            <person name="Cohen O."/>
            <person name="Gilbert J.A."/>
            <person name="Pupko T."/>
            <person name="Shuman H.A."/>
            <person name="Segal G."/>
        </authorList>
    </citation>
    <scope>NUCLEOTIDE SEQUENCE [LARGE SCALE GENOMIC DNA]</scope>
    <source>
        <strain evidence="16 17">SE-32A-C8</strain>
    </source>
</reference>
<feature type="binding site" evidence="13">
    <location>
        <position position="239"/>
    </location>
    <ligand>
        <name>Ca(2+)</name>
        <dbReference type="ChEBI" id="CHEBI:29108"/>
    </ligand>
</feature>
<feature type="binding site" evidence="13">
    <location>
        <position position="207"/>
    </location>
    <ligand>
        <name>Ca(2+)</name>
        <dbReference type="ChEBI" id="CHEBI:29108"/>
    </ligand>
</feature>
<keyword evidence="6 16" id="KW-0378">Hydrolase</keyword>
<feature type="binding site" evidence="12">
    <location>
        <position position="250"/>
    </location>
    <ligand>
        <name>substrate</name>
    </ligand>
</feature>
<evidence type="ECO:0000256" key="9">
    <source>
        <dbReference type="ARBA" id="ARBA00022878"/>
    </source>
</evidence>
<dbReference type="Pfam" id="PF01557">
    <property type="entry name" value="FAA_hydrolase"/>
    <property type="match status" value="1"/>
</dbReference>
<dbReference type="SUPFAM" id="SSF56529">
    <property type="entry name" value="FAH"/>
    <property type="match status" value="1"/>
</dbReference>
<keyword evidence="7 13" id="KW-0106">Calcium</keyword>
<dbReference type="GO" id="GO:0046872">
    <property type="term" value="F:metal ion binding"/>
    <property type="evidence" value="ECO:0007669"/>
    <property type="project" value="UniProtKB-KW"/>
</dbReference>
<comment type="pathway">
    <text evidence="3">Amino-acid degradation; L-phenylalanine degradation; acetoacetate and fumarate from L-phenylalanine: step 6/6.</text>
</comment>
<dbReference type="Gene3D" id="3.90.850.10">
    <property type="entry name" value="Fumarylacetoacetase-like, C-terminal domain"/>
    <property type="match status" value="1"/>
</dbReference>
<evidence type="ECO:0000256" key="12">
    <source>
        <dbReference type="PIRSR" id="PIRSR605959-2"/>
    </source>
</evidence>
<dbReference type="GO" id="GO:0006572">
    <property type="term" value="P:L-tyrosine catabolic process"/>
    <property type="evidence" value="ECO:0007669"/>
    <property type="project" value="UniProtKB-KW"/>
</dbReference>
<evidence type="ECO:0000256" key="4">
    <source>
        <dbReference type="ARBA" id="ARBA00012094"/>
    </source>
</evidence>
<feature type="binding site" evidence="13">
    <location>
        <position position="259"/>
    </location>
    <ligand>
        <name>Mg(2+)</name>
        <dbReference type="ChEBI" id="CHEBI:18420"/>
    </ligand>
</feature>
<feature type="binding site" evidence="12">
    <location>
        <position position="148"/>
    </location>
    <ligand>
        <name>substrate</name>
    </ligand>
</feature>
<dbReference type="GO" id="GO:1902000">
    <property type="term" value="P:homogentisate catabolic process"/>
    <property type="evidence" value="ECO:0007669"/>
    <property type="project" value="TreeGrafter"/>
</dbReference>
<dbReference type="PANTHER" id="PTHR43069:SF2">
    <property type="entry name" value="FUMARYLACETOACETASE"/>
    <property type="match status" value="1"/>
</dbReference>
<sequence>MNNFTRELISFVEGSDDSLFSIHNLPYGVFYTADSSPRVGTAIGDYVLDLALLEKEKLINMSSEEPVFSQSSLNYFASLGAKHWSSVRQRIQTLLSVDNDELKDNQSLLQRALIPLSEIQMALPFKIEGFTDFYAAEHHATNVGKLFRSNENALLPNWKYLPVAYNGRASTVFPSGTDVIRPRGQIKLSPDEPPVYEPCRKLDFELELGLFIGQGNPDRKPITIHEARSHLFGCVLLNDWSARDIQAFEYQPLGPFLAKSFATSISTWVIPFEALIPAMKNCPEQDPRPVEYLYSNTRQLPDIKLLVEIQPAGSKIRTKICETNSTELYWSMEQMIAHHTVNNCILKTGDLLGTGTISGPARESWGSLLEITFNGKQPIKLDDGSERAFFLDGDTIIITGYCEVGSHKIGFGSLEGTVLPAG</sequence>
<evidence type="ECO:0000313" key="16">
    <source>
        <dbReference type="EMBL" id="KTC97877.1"/>
    </source>
</evidence>
<dbReference type="PANTHER" id="PTHR43069">
    <property type="entry name" value="FUMARYLACETOACETASE"/>
    <property type="match status" value="1"/>
</dbReference>
<dbReference type="OrthoDB" id="9805307at2"/>
<keyword evidence="5 13" id="KW-0479">Metal-binding</keyword>
<dbReference type="InterPro" id="IPR011234">
    <property type="entry name" value="Fumarylacetoacetase-like_C"/>
</dbReference>
<dbReference type="NCBIfam" id="TIGR01266">
    <property type="entry name" value="fum_ac_acetase"/>
    <property type="match status" value="1"/>
</dbReference>
<feature type="domain" description="Fumarylacetoacetase-like C-terminal" evidence="14">
    <location>
        <begin position="130"/>
        <end position="418"/>
    </location>
</feature>
<dbReference type="InterPro" id="IPR015377">
    <property type="entry name" value="Fumarylacetoacetase_N"/>
</dbReference>
<keyword evidence="9" id="KW-0828">Tyrosine catabolism</keyword>
<dbReference type="RefSeq" id="WP_058526830.1">
    <property type="nucleotide sequence ID" value="NZ_CAAAHY010000063.1"/>
</dbReference>
<dbReference type="SUPFAM" id="SSF63433">
    <property type="entry name" value="Fumarylacetoacetate hydrolase, FAH, N-terminal domain"/>
    <property type="match status" value="1"/>
</dbReference>
<evidence type="ECO:0000256" key="1">
    <source>
        <dbReference type="ARBA" id="ARBA00001913"/>
    </source>
</evidence>
<dbReference type="AlphaFoldDB" id="A0A0W0TRA3"/>
<dbReference type="InterPro" id="IPR005959">
    <property type="entry name" value="Fumarylacetoacetase"/>
</dbReference>
<feature type="domain" description="Fumarylacetoacetase N-terminal" evidence="15">
    <location>
        <begin position="23"/>
        <end position="124"/>
    </location>
</feature>
<dbReference type="Gene3D" id="2.30.30.230">
    <property type="entry name" value="Fumarylacetoacetase, N-terminal domain"/>
    <property type="match status" value="1"/>
</dbReference>
<dbReference type="GO" id="GO:0006559">
    <property type="term" value="P:L-phenylalanine catabolic process"/>
    <property type="evidence" value="ECO:0007669"/>
    <property type="project" value="UniProtKB-UniPathway"/>
</dbReference>
<dbReference type="Pfam" id="PF09298">
    <property type="entry name" value="FAA_hydrolase_N"/>
    <property type="match status" value="1"/>
</dbReference>
<feature type="binding site" evidence="13">
    <location>
        <position position="263"/>
    </location>
    <ligand>
        <name>Mg(2+)</name>
        <dbReference type="ChEBI" id="CHEBI:18420"/>
    </ligand>
</feature>
<feature type="binding site" evidence="12">
    <location>
        <position position="246"/>
    </location>
    <ligand>
        <name>substrate</name>
    </ligand>
</feature>
<keyword evidence="10" id="KW-0585">Phenylalanine catabolism</keyword>
<dbReference type="Proteomes" id="UP000054773">
    <property type="component" value="Unassembled WGS sequence"/>
</dbReference>
<dbReference type="EMBL" id="LNYA01000024">
    <property type="protein sequence ID" value="KTC97877.1"/>
    <property type="molecule type" value="Genomic_DNA"/>
</dbReference>
<proteinExistence type="predicted"/>
<evidence type="ECO:0000256" key="2">
    <source>
        <dbReference type="ARBA" id="ARBA00001946"/>
    </source>
</evidence>
<evidence type="ECO:0000256" key="7">
    <source>
        <dbReference type="ARBA" id="ARBA00022837"/>
    </source>
</evidence>
<organism evidence="16 17">
    <name type="scientific">Legionella erythra</name>
    <dbReference type="NCBI Taxonomy" id="448"/>
    <lineage>
        <taxon>Bacteria</taxon>
        <taxon>Pseudomonadati</taxon>
        <taxon>Pseudomonadota</taxon>
        <taxon>Gammaproteobacteria</taxon>
        <taxon>Legionellales</taxon>
        <taxon>Legionellaceae</taxon>
        <taxon>Legionella</taxon>
    </lineage>
</organism>
<protein>
    <recommendedName>
        <fullName evidence="4">fumarylacetoacetase</fullName>
        <ecNumber evidence="4">3.7.1.2</ecNumber>
    </recommendedName>
</protein>
<evidence type="ECO:0000256" key="5">
    <source>
        <dbReference type="ARBA" id="ARBA00022723"/>
    </source>
</evidence>
<feature type="binding site" evidence="12">
    <location>
        <position position="356"/>
    </location>
    <ligand>
        <name>substrate</name>
    </ligand>
</feature>
<dbReference type="PATRIC" id="fig|448.7.peg.1791"/>
<dbReference type="EC" id="3.7.1.2" evidence="4"/>
<evidence type="ECO:0000313" key="17">
    <source>
        <dbReference type="Proteomes" id="UP000054773"/>
    </source>
</evidence>
<dbReference type="STRING" id="448.Lery_1716"/>
<feature type="binding site" evidence="12">
    <location>
        <position position="134"/>
    </location>
    <ligand>
        <name>substrate</name>
    </ligand>
</feature>
<feature type="active site" description="Proton acceptor" evidence="11">
    <location>
        <position position="139"/>
    </location>
</feature>
<feature type="binding site" evidence="13">
    <location>
        <position position="132"/>
    </location>
    <ligand>
        <name>Ca(2+)</name>
        <dbReference type="ChEBI" id="CHEBI:29108"/>
    </ligand>
</feature>
<comment type="cofactor">
    <cofactor evidence="2 13">
        <name>Mg(2+)</name>
        <dbReference type="ChEBI" id="CHEBI:18420"/>
    </cofactor>
</comment>
<dbReference type="UniPathway" id="UPA00139">
    <property type="reaction ID" value="UER00341"/>
</dbReference>
<evidence type="ECO:0000256" key="10">
    <source>
        <dbReference type="ARBA" id="ARBA00023232"/>
    </source>
</evidence>
<comment type="cofactor">
    <cofactor evidence="1 13">
        <name>Ca(2+)</name>
        <dbReference type="ChEBI" id="CHEBI:29108"/>
    </cofactor>
</comment>
<evidence type="ECO:0000256" key="11">
    <source>
        <dbReference type="PIRSR" id="PIRSR605959-1"/>
    </source>
</evidence>
<evidence type="ECO:0000259" key="15">
    <source>
        <dbReference type="Pfam" id="PF09298"/>
    </source>
</evidence>
<keyword evidence="8 13" id="KW-0460">Magnesium</keyword>
<name>A0A0W0TRA3_LEGER</name>
<dbReference type="GO" id="GO:0004334">
    <property type="term" value="F:fumarylacetoacetase activity"/>
    <property type="evidence" value="ECO:0007669"/>
    <property type="project" value="UniProtKB-EC"/>
</dbReference>
<dbReference type="InterPro" id="IPR036462">
    <property type="entry name" value="Fumarylacetoacetase_N_sf"/>
</dbReference>
<evidence type="ECO:0000256" key="3">
    <source>
        <dbReference type="ARBA" id="ARBA00004782"/>
    </source>
</evidence>
<gene>
    <name evidence="16" type="ORF">Lery_1716</name>
</gene>
<accession>A0A0W0TRA3</accession>
<feature type="binding site" evidence="13">
    <location>
        <position position="205"/>
    </location>
    <ligand>
        <name>Ca(2+)</name>
        <dbReference type="ChEBI" id="CHEBI:29108"/>
    </ligand>
</feature>
<evidence type="ECO:0000256" key="6">
    <source>
        <dbReference type="ARBA" id="ARBA00022801"/>
    </source>
</evidence>
<feature type="binding site" evidence="13">
    <location>
        <position position="239"/>
    </location>
    <ligand>
        <name>Mg(2+)</name>
        <dbReference type="ChEBI" id="CHEBI:18420"/>
    </ligand>
</feature>
<keyword evidence="17" id="KW-1185">Reference proteome</keyword>
<comment type="caution">
    <text evidence="16">The sequence shown here is derived from an EMBL/GenBank/DDBJ whole genome shotgun (WGS) entry which is preliminary data.</text>
</comment>
<dbReference type="InterPro" id="IPR036663">
    <property type="entry name" value="Fumarylacetoacetase_C_sf"/>
</dbReference>
<evidence type="ECO:0000259" key="14">
    <source>
        <dbReference type="Pfam" id="PF01557"/>
    </source>
</evidence>
<evidence type="ECO:0000256" key="13">
    <source>
        <dbReference type="PIRSR" id="PIRSR605959-3"/>
    </source>
</evidence>